<keyword evidence="2" id="KW-1185">Reference proteome</keyword>
<dbReference type="SUPFAM" id="SSF160379">
    <property type="entry name" value="SP0830-like"/>
    <property type="match status" value="1"/>
</dbReference>
<dbReference type="Gene3D" id="3.30.70.1260">
    <property type="entry name" value="bacterial protein sp0830 like"/>
    <property type="match status" value="1"/>
</dbReference>
<reference evidence="1 2" key="1">
    <citation type="submission" date="2016-01" db="EMBL/GenBank/DDBJ databases">
        <title>Whole genome sequencing of Myroides marinus L41.</title>
        <authorList>
            <person name="Hong K.W."/>
        </authorList>
    </citation>
    <scope>NUCLEOTIDE SEQUENCE [LARGE SCALE GENOMIC DNA]</scope>
    <source>
        <strain evidence="1 2">L41</strain>
    </source>
</reference>
<dbReference type="InterPro" id="IPR012545">
    <property type="entry name" value="DUF1697"/>
</dbReference>
<dbReference type="Gene3D" id="3.30.70.1280">
    <property type="entry name" value="SP0830-like domains"/>
    <property type="match status" value="1"/>
</dbReference>
<dbReference type="EMBL" id="LQNU01000076">
    <property type="protein sequence ID" value="KZE76592.1"/>
    <property type="molecule type" value="Genomic_DNA"/>
</dbReference>
<protein>
    <recommendedName>
        <fullName evidence="3">DUF1697 domain-containing protein</fullName>
    </recommendedName>
</protein>
<evidence type="ECO:0008006" key="3">
    <source>
        <dbReference type="Google" id="ProtNLM"/>
    </source>
</evidence>
<sequence>MKTYITLLRGINVSGKNIIKMDKLKQLCTDLGLHNVQTYIQSGNIVYQTSEQAPSILSKRINNTILTHLGLDIPVLTLESEQFKKIIYENPFTTEEELAQLYITFIEGTPHLKGLNTLMDKKADTELLHITASAIFLVANIGYGKTKVNNTLIENKLKVTATTRNYNTCLKLISLASTI</sequence>
<dbReference type="PANTHER" id="PTHR36439">
    <property type="entry name" value="BLL4334 PROTEIN"/>
    <property type="match status" value="1"/>
</dbReference>
<dbReference type="RefSeq" id="WP_038986005.1">
    <property type="nucleotide sequence ID" value="NZ_JWJO01000019.1"/>
</dbReference>
<evidence type="ECO:0000313" key="2">
    <source>
        <dbReference type="Proteomes" id="UP000076630"/>
    </source>
</evidence>
<dbReference type="OrthoDB" id="9806494at2"/>
<organism evidence="1 2">
    <name type="scientific">Myroides marinus</name>
    <dbReference type="NCBI Taxonomy" id="703342"/>
    <lineage>
        <taxon>Bacteria</taxon>
        <taxon>Pseudomonadati</taxon>
        <taxon>Bacteroidota</taxon>
        <taxon>Flavobacteriia</taxon>
        <taxon>Flavobacteriales</taxon>
        <taxon>Flavobacteriaceae</taxon>
        <taxon>Myroides</taxon>
    </lineage>
</organism>
<dbReference type="PANTHER" id="PTHR36439:SF1">
    <property type="entry name" value="DUF1697 DOMAIN-CONTAINING PROTEIN"/>
    <property type="match status" value="1"/>
</dbReference>
<accession>A0A165QU02</accession>
<dbReference type="PIRSF" id="PIRSF008502">
    <property type="entry name" value="UCP008502"/>
    <property type="match status" value="1"/>
</dbReference>
<evidence type="ECO:0000313" key="1">
    <source>
        <dbReference type="EMBL" id="KZE76592.1"/>
    </source>
</evidence>
<name>A0A165QU02_9FLAO</name>
<dbReference type="Proteomes" id="UP000076630">
    <property type="component" value="Unassembled WGS sequence"/>
</dbReference>
<comment type="caution">
    <text evidence="1">The sequence shown here is derived from an EMBL/GenBank/DDBJ whole genome shotgun (WGS) entry which is preliminary data.</text>
</comment>
<proteinExistence type="predicted"/>
<dbReference type="Pfam" id="PF08002">
    <property type="entry name" value="DUF1697"/>
    <property type="match status" value="1"/>
</dbReference>
<gene>
    <name evidence="1" type="ORF">AV926_15735</name>
</gene>
<dbReference type="AlphaFoldDB" id="A0A165QU02"/>